<sequence length="43" mass="5043">MDIPSANFTGPEDSEEVEYEVLIYRKAHKRKWIPPPESLQDLI</sequence>
<dbReference type="EMBL" id="JRYO01000184">
    <property type="protein sequence ID" value="KHE91694.1"/>
    <property type="molecule type" value="Genomic_DNA"/>
</dbReference>
<proteinExistence type="predicted"/>
<evidence type="ECO:0000313" key="1">
    <source>
        <dbReference type="EMBL" id="KHE91694.1"/>
    </source>
</evidence>
<dbReference type="AlphaFoldDB" id="A0A0B0EGJ1"/>
<name>A0A0B0EGJ1_9BACT</name>
<organism evidence="1 2">
    <name type="scientific">Candidatus Scalindua brodae</name>
    <dbReference type="NCBI Taxonomy" id="237368"/>
    <lineage>
        <taxon>Bacteria</taxon>
        <taxon>Pseudomonadati</taxon>
        <taxon>Planctomycetota</taxon>
        <taxon>Candidatus Brocadiia</taxon>
        <taxon>Candidatus Brocadiales</taxon>
        <taxon>Candidatus Scalinduaceae</taxon>
        <taxon>Candidatus Scalindua</taxon>
    </lineage>
</organism>
<protein>
    <submittedName>
        <fullName evidence="1">Uncharacterized protein</fullName>
    </submittedName>
</protein>
<reference evidence="1 2" key="1">
    <citation type="submission" date="2014-10" db="EMBL/GenBank/DDBJ databases">
        <title>Draft genome of anammox bacterium scalindua brodae, obtained using differential coverage binning of sequence data from two enrichment reactors.</title>
        <authorList>
            <person name="Speth D.R."/>
            <person name="Russ L."/>
            <person name="Kartal B."/>
            <person name="Op den Camp H.J."/>
            <person name="Dutilh B.E."/>
            <person name="Jetten M.S."/>
        </authorList>
    </citation>
    <scope>NUCLEOTIDE SEQUENCE [LARGE SCALE GENOMIC DNA]</scope>
    <source>
        <strain evidence="1">RU1</strain>
    </source>
</reference>
<comment type="caution">
    <text evidence="1">The sequence shown here is derived from an EMBL/GenBank/DDBJ whole genome shotgun (WGS) entry which is preliminary data.</text>
</comment>
<gene>
    <name evidence="1" type="ORF">SCABRO_02583</name>
</gene>
<accession>A0A0B0EGJ1</accession>
<dbReference type="Proteomes" id="UP000030652">
    <property type="component" value="Unassembled WGS sequence"/>
</dbReference>
<evidence type="ECO:0000313" key="2">
    <source>
        <dbReference type="Proteomes" id="UP000030652"/>
    </source>
</evidence>